<dbReference type="EMBL" id="JACCFI010000001">
    <property type="protein sequence ID" value="NYG19638.1"/>
    <property type="molecule type" value="Genomic_DNA"/>
</dbReference>
<sequence length="229" mass="24074">MSVEERPRPSTPIGEGEAEGEASPGTPPIVLSVLFALYLVLLTWIVLWKLEVPYLGAGELRQVKLVPFVSSACNGASAPSEVIANVVLFIPFGLYLGLLAPAWPWWRTAVTIAGASLGLEIAQYVLAVGSSDLTDVITNTVGCLVGLGLLMVVRRRLGTRTLAVMTRVCSLVTVLALLLTAAVVASPVRFAPPRDVGLSAHGALGAPGAEPGELTGDRDRLDRLREPCG</sequence>
<feature type="transmembrane region" description="Helical" evidence="2">
    <location>
        <begin position="165"/>
        <end position="185"/>
    </location>
</feature>
<feature type="compositionally biased region" description="Basic and acidic residues" evidence="1">
    <location>
        <begin position="215"/>
        <end position="229"/>
    </location>
</feature>
<evidence type="ECO:0000256" key="2">
    <source>
        <dbReference type="SAM" id="Phobius"/>
    </source>
</evidence>
<dbReference type="InterPro" id="IPR053150">
    <property type="entry name" value="Teicoplanin_resist-assoc"/>
</dbReference>
<comment type="caution">
    <text evidence="4">The sequence shown here is derived from an EMBL/GenBank/DDBJ whole genome shotgun (WGS) entry which is preliminary data.</text>
</comment>
<organism evidence="4 5">
    <name type="scientific">Agromyces hippuratus</name>
    <dbReference type="NCBI Taxonomy" id="286438"/>
    <lineage>
        <taxon>Bacteria</taxon>
        <taxon>Bacillati</taxon>
        <taxon>Actinomycetota</taxon>
        <taxon>Actinomycetes</taxon>
        <taxon>Micrococcales</taxon>
        <taxon>Microbacteriaceae</taxon>
        <taxon>Agromyces</taxon>
    </lineage>
</organism>
<dbReference type="Proteomes" id="UP000549066">
    <property type="component" value="Unassembled WGS sequence"/>
</dbReference>
<dbReference type="InterPro" id="IPR006976">
    <property type="entry name" value="VanZ-like"/>
</dbReference>
<feature type="domain" description="VanZ-like" evidence="3">
    <location>
        <begin position="35"/>
        <end position="153"/>
    </location>
</feature>
<accession>A0A852WQ09</accession>
<feature type="compositionally biased region" description="Low complexity" evidence="1">
    <location>
        <begin position="11"/>
        <end position="23"/>
    </location>
</feature>
<keyword evidence="2" id="KW-1133">Transmembrane helix</keyword>
<dbReference type="PANTHER" id="PTHR36834:SF2">
    <property type="entry name" value="MEMBRANE PROTEIN"/>
    <property type="match status" value="1"/>
</dbReference>
<keyword evidence="2" id="KW-0812">Transmembrane</keyword>
<evidence type="ECO:0000259" key="3">
    <source>
        <dbReference type="Pfam" id="PF04892"/>
    </source>
</evidence>
<evidence type="ECO:0000313" key="4">
    <source>
        <dbReference type="EMBL" id="NYG19638.1"/>
    </source>
</evidence>
<evidence type="ECO:0000256" key="1">
    <source>
        <dbReference type="SAM" id="MobiDB-lite"/>
    </source>
</evidence>
<evidence type="ECO:0000313" key="5">
    <source>
        <dbReference type="Proteomes" id="UP000549066"/>
    </source>
</evidence>
<protein>
    <submittedName>
        <fullName evidence="4">Glycopeptide antibiotics resistance protein</fullName>
    </submittedName>
</protein>
<feature type="transmembrane region" description="Helical" evidence="2">
    <location>
        <begin position="82"/>
        <end position="103"/>
    </location>
</feature>
<keyword evidence="5" id="KW-1185">Reference proteome</keyword>
<feature type="transmembrane region" description="Helical" evidence="2">
    <location>
        <begin position="136"/>
        <end position="153"/>
    </location>
</feature>
<feature type="transmembrane region" description="Helical" evidence="2">
    <location>
        <begin position="29"/>
        <end position="47"/>
    </location>
</feature>
<name>A0A852WQ09_9MICO</name>
<keyword evidence="2" id="KW-0472">Membrane</keyword>
<dbReference type="PANTHER" id="PTHR36834">
    <property type="entry name" value="MEMBRANE PROTEIN-RELATED"/>
    <property type="match status" value="1"/>
</dbReference>
<reference evidence="4 5" key="1">
    <citation type="submission" date="2020-07" db="EMBL/GenBank/DDBJ databases">
        <title>Sequencing the genomes of 1000 actinobacteria strains.</title>
        <authorList>
            <person name="Klenk H.-P."/>
        </authorList>
    </citation>
    <scope>NUCLEOTIDE SEQUENCE [LARGE SCALE GENOMIC DNA]</scope>
    <source>
        <strain evidence="4 5">DSM 8598</strain>
    </source>
</reference>
<dbReference type="AlphaFoldDB" id="A0A852WQ09"/>
<feature type="region of interest" description="Disordered" evidence="1">
    <location>
        <begin position="1"/>
        <end position="23"/>
    </location>
</feature>
<feature type="compositionally biased region" description="Low complexity" evidence="1">
    <location>
        <begin position="202"/>
        <end position="214"/>
    </location>
</feature>
<proteinExistence type="predicted"/>
<dbReference type="Pfam" id="PF04892">
    <property type="entry name" value="VanZ"/>
    <property type="match status" value="1"/>
</dbReference>
<gene>
    <name evidence="4" type="ORF">BJY17_000385</name>
</gene>
<feature type="region of interest" description="Disordered" evidence="1">
    <location>
        <begin position="202"/>
        <end position="229"/>
    </location>
</feature>
<dbReference type="RefSeq" id="WP_179549890.1">
    <property type="nucleotide sequence ID" value="NZ_JACCFI010000001.1"/>
</dbReference>